<sequence>MILASDFESIDELDEEDREALRTEKDHRWRHPKSLYYTIFLNSISQAIQGWDQTGSNGANLSFPQAFNIADHGDACTAAGTCETNSWIVGAINGTPYMAIALFACWLSDPLNHLIGRRGTIFVGAIFSLLAPIGQALAQSWPQILVCRILLGIGMGPKEITVPVYSAENAPAVIRGALVMSWQLCVAFGTMLGFTANLVVVNTGHIAWRLQFRSALFLPSLCFLASSSLPSRQDG</sequence>
<dbReference type="InterPro" id="IPR005828">
    <property type="entry name" value="MFS_sugar_transport-like"/>
</dbReference>
<gene>
    <name evidence="8" type="ORF">F53441_331</name>
</gene>
<comment type="caution">
    <text evidence="8">The sequence shown here is derived from an EMBL/GenBank/DDBJ whole genome shotgun (WGS) entry which is preliminary data.</text>
</comment>
<comment type="subcellular location">
    <subcellularLocation>
        <location evidence="1">Membrane</location>
        <topology evidence="1">Multi-pass membrane protein</topology>
    </subcellularLocation>
</comment>
<dbReference type="GO" id="GO:0016020">
    <property type="term" value="C:membrane"/>
    <property type="evidence" value="ECO:0007669"/>
    <property type="project" value="UniProtKB-SubCell"/>
</dbReference>
<accession>A0A8H4PER4</accession>
<feature type="domain" description="Major facilitator superfamily (MFS) profile" evidence="7">
    <location>
        <begin position="38"/>
        <end position="235"/>
    </location>
</feature>
<dbReference type="AlphaFoldDB" id="A0A8H4PER4"/>
<dbReference type="InterPro" id="IPR036259">
    <property type="entry name" value="MFS_trans_sf"/>
</dbReference>
<protein>
    <submittedName>
        <fullName evidence="8">Sugar transporter</fullName>
    </submittedName>
</protein>
<feature type="transmembrane region" description="Helical" evidence="6">
    <location>
        <begin position="119"/>
        <end position="138"/>
    </location>
</feature>
<keyword evidence="9" id="KW-1185">Reference proteome</keyword>
<evidence type="ECO:0000313" key="9">
    <source>
        <dbReference type="Proteomes" id="UP000605986"/>
    </source>
</evidence>
<feature type="transmembrane region" description="Helical" evidence="6">
    <location>
        <begin position="87"/>
        <end position="107"/>
    </location>
</feature>
<keyword evidence="2" id="KW-0813">Transport</keyword>
<dbReference type="Pfam" id="PF00083">
    <property type="entry name" value="Sugar_tr"/>
    <property type="match status" value="1"/>
</dbReference>
<evidence type="ECO:0000256" key="4">
    <source>
        <dbReference type="ARBA" id="ARBA00022989"/>
    </source>
</evidence>
<dbReference type="EMBL" id="JAADJG010000011">
    <property type="protein sequence ID" value="KAF4457817.1"/>
    <property type="molecule type" value="Genomic_DNA"/>
</dbReference>
<evidence type="ECO:0000256" key="1">
    <source>
        <dbReference type="ARBA" id="ARBA00004141"/>
    </source>
</evidence>
<keyword evidence="5 6" id="KW-0472">Membrane</keyword>
<dbReference type="SUPFAM" id="SSF103473">
    <property type="entry name" value="MFS general substrate transporter"/>
    <property type="match status" value="1"/>
</dbReference>
<evidence type="ECO:0000256" key="3">
    <source>
        <dbReference type="ARBA" id="ARBA00022692"/>
    </source>
</evidence>
<organism evidence="8 9">
    <name type="scientific">Fusarium austroafricanum</name>
    <dbReference type="NCBI Taxonomy" id="2364996"/>
    <lineage>
        <taxon>Eukaryota</taxon>
        <taxon>Fungi</taxon>
        <taxon>Dikarya</taxon>
        <taxon>Ascomycota</taxon>
        <taxon>Pezizomycotina</taxon>
        <taxon>Sordariomycetes</taxon>
        <taxon>Hypocreomycetidae</taxon>
        <taxon>Hypocreales</taxon>
        <taxon>Nectriaceae</taxon>
        <taxon>Fusarium</taxon>
        <taxon>Fusarium concolor species complex</taxon>
    </lineage>
</organism>
<evidence type="ECO:0000256" key="2">
    <source>
        <dbReference type="ARBA" id="ARBA00022448"/>
    </source>
</evidence>
<dbReference type="PROSITE" id="PS50850">
    <property type="entry name" value="MFS"/>
    <property type="match status" value="1"/>
</dbReference>
<evidence type="ECO:0000313" key="8">
    <source>
        <dbReference type="EMBL" id="KAF4457817.1"/>
    </source>
</evidence>
<dbReference type="InterPro" id="IPR050814">
    <property type="entry name" value="Myo-inositol_Transporter"/>
</dbReference>
<reference evidence="8" key="1">
    <citation type="submission" date="2020-01" db="EMBL/GenBank/DDBJ databases">
        <title>Identification and distribution of gene clusters putatively required for synthesis of sphingolipid metabolism inhibitors in phylogenetically diverse species of the filamentous fungus Fusarium.</title>
        <authorList>
            <person name="Kim H.-S."/>
            <person name="Busman M."/>
            <person name="Brown D.W."/>
            <person name="Divon H."/>
            <person name="Uhlig S."/>
            <person name="Proctor R.H."/>
        </authorList>
    </citation>
    <scope>NUCLEOTIDE SEQUENCE</scope>
    <source>
        <strain evidence="8">NRRL 53441</strain>
    </source>
</reference>
<dbReference type="PANTHER" id="PTHR48020:SF14">
    <property type="entry name" value="SUGAR TRANSPORTER, PUTATIVE-RELATED"/>
    <property type="match status" value="1"/>
</dbReference>
<evidence type="ECO:0000256" key="6">
    <source>
        <dbReference type="SAM" id="Phobius"/>
    </source>
</evidence>
<dbReference type="OrthoDB" id="5290825at2759"/>
<name>A0A8H4PER4_9HYPO</name>
<keyword evidence="4 6" id="KW-1133">Transmembrane helix</keyword>
<dbReference type="Proteomes" id="UP000605986">
    <property type="component" value="Unassembled WGS sequence"/>
</dbReference>
<proteinExistence type="predicted"/>
<keyword evidence="3 6" id="KW-0812">Transmembrane</keyword>
<evidence type="ECO:0000256" key="5">
    <source>
        <dbReference type="ARBA" id="ARBA00023136"/>
    </source>
</evidence>
<dbReference type="Gene3D" id="1.20.1250.20">
    <property type="entry name" value="MFS general substrate transporter like domains"/>
    <property type="match status" value="1"/>
</dbReference>
<keyword evidence="8" id="KW-0762">Sugar transport</keyword>
<dbReference type="InterPro" id="IPR020846">
    <property type="entry name" value="MFS_dom"/>
</dbReference>
<dbReference type="GO" id="GO:0022857">
    <property type="term" value="F:transmembrane transporter activity"/>
    <property type="evidence" value="ECO:0007669"/>
    <property type="project" value="InterPro"/>
</dbReference>
<feature type="transmembrane region" description="Helical" evidence="6">
    <location>
        <begin position="180"/>
        <end position="200"/>
    </location>
</feature>
<evidence type="ECO:0000259" key="7">
    <source>
        <dbReference type="PROSITE" id="PS50850"/>
    </source>
</evidence>
<dbReference type="PANTHER" id="PTHR48020">
    <property type="entry name" value="PROTON MYO-INOSITOL COTRANSPORTER"/>
    <property type="match status" value="1"/>
</dbReference>